<proteinExistence type="predicted"/>
<dbReference type="AlphaFoldDB" id="A0A6A5VR38"/>
<evidence type="ECO:0000313" key="2">
    <source>
        <dbReference type="Proteomes" id="UP000800036"/>
    </source>
</evidence>
<accession>A0A6A5VR38</accession>
<name>A0A6A5VR38_9PLEO</name>
<gene>
    <name evidence="1" type="ORF">BU23DRAFT_550234</name>
</gene>
<evidence type="ECO:0000313" key="1">
    <source>
        <dbReference type="EMBL" id="KAF1978142.1"/>
    </source>
</evidence>
<dbReference type="EMBL" id="ML976661">
    <property type="protein sequence ID" value="KAF1978142.1"/>
    <property type="molecule type" value="Genomic_DNA"/>
</dbReference>
<protein>
    <submittedName>
        <fullName evidence="1">Uncharacterized protein</fullName>
    </submittedName>
</protein>
<dbReference type="Proteomes" id="UP000800036">
    <property type="component" value="Unassembled WGS sequence"/>
</dbReference>
<organism evidence="1 2">
    <name type="scientific">Bimuria novae-zelandiae CBS 107.79</name>
    <dbReference type="NCBI Taxonomy" id="1447943"/>
    <lineage>
        <taxon>Eukaryota</taxon>
        <taxon>Fungi</taxon>
        <taxon>Dikarya</taxon>
        <taxon>Ascomycota</taxon>
        <taxon>Pezizomycotina</taxon>
        <taxon>Dothideomycetes</taxon>
        <taxon>Pleosporomycetidae</taxon>
        <taxon>Pleosporales</taxon>
        <taxon>Massarineae</taxon>
        <taxon>Didymosphaeriaceae</taxon>
        <taxon>Bimuria</taxon>
    </lineage>
</organism>
<reference evidence="1" key="1">
    <citation type="journal article" date="2020" name="Stud. Mycol.">
        <title>101 Dothideomycetes genomes: a test case for predicting lifestyles and emergence of pathogens.</title>
        <authorList>
            <person name="Haridas S."/>
            <person name="Albert R."/>
            <person name="Binder M."/>
            <person name="Bloem J."/>
            <person name="Labutti K."/>
            <person name="Salamov A."/>
            <person name="Andreopoulos B."/>
            <person name="Baker S."/>
            <person name="Barry K."/>
            <person name="Bills G."/>
            <person name="Bluhm B."/>
            <person name="Cannon C."/>
            <person name="Castanera R."/>
            <person name="Culley D."/>
            <person name="Daum C."/>
            <person name="Ezra D."/>
            <person name="Gonzalez J."/>
            <person name="Henrissat B."/>
            <person name="Kuo A."/>
            <person name="Liang C."/>
            <person name="Lipzen A."/>
            <person name="Lutzoni F."/>
            <person name="Magnuson J."/>
            <person name="Mondo S."/>
            <person name="Nolan M."/>
            <person name="Ohm R."/>
            <person name="Pangilinan J."/>
            <person name="Park H.-J."/>
            <person name="Ramirez L."/>
            <person name="Alfaro M."/>
            <person name="Sun H."/>
            <person name="Tritt A."/>
            <person name="Yoshinaga Y."/>
            <person name="Zwiers L.-H."/>
            <person name="Turgeon B."/>
            <person name="Goodwin S."/>
            <person name="Spatafora J."/>
            <person name="Crous P."/>
            <person name="Grigoriev I."/>
        </authorList>
    </citation>
    <scope>NUCLEOTIDE SEQUENCE</scope>
    <source>
        <strain evidence="1">CBS 107.79</strain>
    </source>
</reference>
<keyword evidence="2" id="KW-1185">Reference proteome</keyword>
<dbReference type="OrthoDB" id="3932667at2759"/>
<sequence>MTRPKPFHAAIQVPAVLSGRIVTDRVACCRRTRVLEEKLKDRYGSTRKLQYQRRIANVLLAACRLLHNDGFRVSFSGRFRIGDICMFFTTLGEEGASLWGQIGMTKNPAFQEIFPEPSAPSTTRAHLVYDGRAATSSARANHKPACLKQRLHDAWRKESASCGW</sequence>